<feature type="transmembrane region" description="Helical" evidence="1">
    <location>
        <begin position="51"/>
        <end position="70"/>
    </location>
</feature>
<dbReference type="InterPro" id="IPR045340">
    <property type="entry name" value="DUF6533"/>
</dbReference>
<sequence>MIGPTILHHQHELCLNHDEVASVAIFLYDYLLTLTGEITMIWPSRRSLGKIFFLVARYSVFFDIAIAFAWNVHDSIAYYVPTCIVFRTVSQLLALIGIIASEAAPKASWLAAFAHS</sequence>
<dbReference type="AlphaFoldDB" id="D6RPP4"/>
<dbReference type="GeneID" id="9380131"/>
<evidence type="ECO:0000313" key="3">
    <source>
        <dbReference type="EMBL" id="EFI27007.1"/>
    </source>
</evidence>
<organism evidence="3 4">
    <name type="scientific">Coprinopsis cinerea (strain Okayama-7 / 130 / ATCC MYA-4618 / FGSC 9003)</name>
    <name type="common">Inky cap fungus</name>
    <name type="synonym">Hormographiella aspergillata</name>
    <dbReference type="NCBI Taxonomy" id="240176"/>
    <lineage>
        <taxon>Eukaryota</taxon>
        <taxon>Fungi</taxon>
        <taxon>Dikarya</taxon>
        <taxon>Basidiomycota</taxon>
        <taxon>Agaricomycotina</taxon>
        <taxon>Agaricomycetes</taxon>
        <taxon>Agaricomycetidae</taxon>
        <taxon>Agaricales</taxon>
        <taxon>Agaricineae</taxon>
        <taxon>Psathyrellaceae</taxon>
        <taxon>Coprinopsis</taxon>
    </lineage>
</organism>
<accession>D6RPP4</accession>
<feature type="transmembrane region" description="Helical" evidence="1">
    <location>
        <begin position="76"/>
        <end position="100"/>
    </location>
</feature>
<protein>
    <recommendedName>
        <fullName evidence="2">DUF6533 domain-containing protein</fullName>
    </recommendedName>
</protein>
<dbReference type="EMBL" id="AACS02000009">
    <property type="protein sequence ID" value="EFI27007.1"/>
    <property type="molecule type" value="Genomic_DNA"/>
</dbReference>
<name>D6RPP4_COPC7</name>
<keyword evidence="1" id="KW-0812">Transmembrane</keyword>
<evidence type="ECO:0000259" key="2">
    <source>
        <dbReference type="Pfam" id="PF20151"/>
    </source>
</evidence>
<dbReference type="Pfam" id="PF20151">
    <property type="entry name" value="DUF6533"/>
    <property type="match status" value="1"/>
</dbReference>
<keyword evidence="1" id="KW-0472">Membrane</keyword>
<dbReference type="VEuPathDB" id="FungiDB:CC1G_15140"/>
<dbReference type="OrthoDB" id="2645170at2759"/>
<keyword evidence="1" id="KW-1133">Transmembrane helix</keyword>
<dbReference type="Proteomes" id="UP000001861">
    <property type="component" value="Unassembled WGS sequence"/>
</dbReference>
<feature type="transmembrane region" description="Helical" evidence="1">
    <location>
        <begin position="20"/>
        <end position="39"/>
    </location>
</feature>
<reference evidence="3 4" key="1">
    <citation type="journal article" date="2010" name="Proc. Natl. Acad. Sci. U.S.A.">
        <title>Insights into evolution of multicellular fungi from the assembled chromosomes of the mushroom Coprinopsis cinerea (Coprinus cinereus).</title>
        <authorList>
            <person name="Stajich J.E."/>
            <person name="Wilke S.K."/>
            <person name="Ahren D."/>
            <person name="Au C.H."/>
            <person name="Birren B.W."/>
            <person name="Borodovsky M."/>
            <person name="Burns C."/>
            <person name="Canback B."/>
            <person name="Casselton L.A."/>
            <person name="Cheng C.K."/>
            <person name="Deng J."/>
            <person name="Dietrich F.S."/>
            <person name="Fargo D.C."/>
            <person name="Farman M.L."/>
            <person name="Gathman A.C."/>
            <person name="Goldberg J."/>
            <person name="Guigo R."/>
            <person name="Hoegger P.J."/>
            <person name="Hooker J.B."/>
            <person name="Huggins A."/>
            <person name="James T.Y."/>
            <person name="Kamada T."/>
            <person name="Kilaru S."/>
            <person name="Kodira C."/>
            <person name="Kues U."/>
            <person name="Kupfer D."/>
            <person name="Kwan H.S."/>
            <person name="Lomsadze A."/>
            <person name="Li W."/>
            <person name="Lilly W.W."/>
            <person name="Ma L.J."/>
            <person name="Mackey A.J."/>
            <person name="Manning G."/>
            <person name="Martin F."/>
            <person name="Muraguchi H."/>
            <person name="Natvig D.O."/>
            <person name="Palmerini H."/>
            <person name="Ramesh M.A."/>
            <person name="Rehmeyer C.J."/>
            <person name="Roe B.A."/>
            <person name="Shenoy N."/>
            <person name="Stanke M."/>
            <person name="Ter-Hovhannisyan V."/>
            <person name="Tunlid A."/>
            <person name="Velagapudi R."/>
            <person name="Vision T.J."/>
            <person name="Zeng Q."/>
            <person name="Zolan M.E."/>
            <person name="Pukkila P.J."/>
        </authorList>
    </citation>
    <scope>NUCLEOTIDE SEQUENCE [LARGE SCALE GENOMIC DNA]</scope>
    <source>
        <strain evidence="4">Okayama-7 / 130 / ATCC MYA-4618 / FGSC 9003</strain>
    </source>
</reference>
<keyword evidence="4" id="KW-1185">Reference proteome</keyword>
<dbReference type="HOGENOM" id="CLU_2096766_0_0_1"/>
<proteinExistence type="predicted"/>
<dbReference type="InParanoid" id="D6RPP4"/>
<dbReference type="KEGG" id="cci:CC1G_15140"/>
<gene>
    <name evidence="3" type="ORF">CC1G_15140</name>
</gene>
<feature type="domain" description="DUF6533" evidence="2">
    <location>
        <begin position="20"/>
        <end position="61"/>
    </location>
</feature>
<evidence type="ECO:0000256" key="1">
    <source>
        <dbReference type="SAM" id="Phobius"/>
    </source>
</evidence>
<comment type="caution">
    <text evidence="3">The sequence shown here is derived from an EMBL/GenBank/DDBJ whole genome shotgun (WGS) entry which is preliminary data.</text>
</comment>
<evidence type="ECO:0000313" key="4">
    <source>
        <dbReference type="Proteomes" id="UP000001861"/>
    </source>
</evidence>
<dbReference type="RefSeq" id="XP_002910501.1">
    <property type="nucleotide sequence ID" value="XM_002910455.1"/>
</dbReference>